<dbReference type="GO" id="GO:0004722">
    <property type="term" value="F:protein serine/threonine phosphatase activity"/>
    <property type="evidence" value="ECO:0007669"/>
    <property type="project" value="UniProtKB-EC"/>
</dbReference>
<evidence type="ECO:0000256" key="4">
    <source>
        <dbReference type="ARBA" id="ARBA00022723"/>
    </source>
</evidence>
<dbReference type="PANTHER" id="PTHR47992">
    <property type="entry name" value="PROTEIN PHOSPHATASE"/>
    <property type="match status" value="1"/>
</dbReference>
<comment type="similarity">
    <text evidence="9">Belongs to the PP2C family.</text>
</comment>
<dbReference type="SMART" id="SM00332">
    <property type="entry name" value="PP2Cc"/>
    <property type="match status" value="1"/>
</dbReference>
<sequence>MASAALAPGSPPVLSPSMFCKTPPFSPQSVPCQIPLLTLRPRASLRRHDRESSALERERPPMISIPVGLFKAIPLAVVPGNKKEEDKDEDIVNEGDGYGVYSKRGKKRGRLEDRYTAVLGRQGDSDQAFFGVFDGHGGEKAAEFAAKNIGENIAKHARKRRNAGLEEAVRKGYLQTDAEFMMNKEEGEDVYGGSCCVTALLGKTGDLIVSNVGDCRAVLCRAGTAEALTSDHKASVAGERERIEKAGGYVDCCNGIWRVQGSLAVSRSIGDRHLKRWVISEPETRVLRMKPHHEFLILASDGLWDKVTDQEAVDAVRSSLTGSHRPNPFSAAKELAELSAARGSADDITVMVIKLDQFISQVESI</sequence>
<evidence type="ECO:0000256" key="6">
    <source>
        <dbReference type="ARBA" id="ARBA00022842"/>
    </source>
</evidence>
<feature type="domain" description="PPM-type phosphatase" evidence="10">
    <location>
        <begin position="97"/>
        <end position="355"/>
    </location>
</feature>
<keyword evidence="7 9" id="KW-0904">Protein phosphatase</keyword>
<comment type="caution">
    <text evidence="11">The sequence shown here is derived from an EMBL/GenBank/DDBJ whole genome shotgun (WGS) entry which is preliminary data.</text>
</comment>
<evidence type="ECO:0000256" key="5">
    <source>
        <dbReference type="ARBA" id="ARBA00022801"/>
    </source>
</evidence>
<dbReference type="InterPro" id="IPR000222">
    <property type="entry name" value="PP2C_BS"/>
</dbReference>
<dbReference type="InterPro" id="IPR001932">
    <property type="entry name" value="PPM-type_phosphatase-like_dom"/>
</dbReference>
<comment type="cofactor">
    <cofactor evidence="2">
        <name>Mg(2+)</name>
        <dbReference type="ChEBI" id="CHEBI:18420"/>
    </cofactor>
</comment>
<evidence type="ECO:0000256" key="3">
    <source>
        <dbReference type="ARBA" id="ARBA00013081"/>
    </source>
</evidence>
<gene>
    <name evidence="11" type="ORF">SAY87_029876</name>
</gene>
<dbReference type="SUPFAM" id="SSF81606">
    <property type="entry name" value="PP2C-like"/>
    <property type="match status" value="1"/>
</dbReference>
<dbReference type="AlphaFoldDB" id="A0AAN7KDS4"/>
<name>A0AAN7KDS4_9MYRT</name>
<accession>A0AAN7KDS4</accession>
<dbReference type="PROSITE" id="PS51746">
    <property type="entry name" value="PPM_2"/>
    <property type="match status" value="1"/>
</dbReference>
<dbReference type="SMART" id="SM00331">
    <property type="entry name" value="PP2C_SIG"/>
    <property type="match status" value="1"/>
</dbReference>
<evidence type="ECO:0000256" key="7">
    <source>
        <dbReference type="ARBA" id="ARBA00022912"/>
    </source>
</evidence>
<dbReference type="InterPro" id="IPR015655">
    <property type="entry name" value="PP2C"/>
</dbReference>
<evidence type="ECO:0000256" key="8">
    <source>
        <dbReference type="ARBA" id="ARBA00023211"/>
    </source>
</evidence>
<evidence type="ECO:0000259" key="10">
    <source>
        <dbReference type="PROSITE" id="PS51746"/>
    </source>
</evidence>
<dbReference type="GO" id="GO:0046872">
    <property type="term" value="F:metal ion binding"/>
    <property type="evidence" value="ECO:0007669"/>
    <property type="project" value="UniProtKB-KW"/>
</dbReference>
<dbReference type="EMBL" id="JAXIOK010000009">
    <property type="protein sequence ID" value="KAK4761992.1"/>
    <property type="molecule type" value="Genomic_DNA"/>
</dbReference>
<dbReference type="Gene3D" id="3.60.40.10">
    <property type="entry name" value="PPM-type phosphatase domain"/>
    <property type="match status" value="1"/>
</dbReference>
<dbReference type="InterPro" id="IPR036457">
    <property type="entry name" value="PPM-type-like_dom_sf"/>
</dbReference>
<dbReference type="Pfam" id="PF00481">
    <property type="entry name" value="PP2C"/>
    <property type="match status" value="1"/>
</dbReference>
<evidence type="ECO:0000256" key="9">
    <source>
        <dbReference type="RuleBase" id="RU003465"/>
    </source>
</evidence>
<dbReference type="EC" id="3.1.3.16" evidence="3"/>
<evidence type="ECO:0000256" key="1">
    <source>
        <dbReference type="ARBA" id="ARBA00001936"/>
    </source>
</evidence>
<comment type="cofactor">
    <cofactor evidence="1">
        <name>Mn(2+)</name>
        <dbReference type="ChEBI" id="CHEBI:29035"/>
    </cofactor>
</comment>
<keyword evidence="8" id="KW-0464">Manganese</keyword>
<keyword evidence="12" id="KW-1185">Reference proteome</keyword>
<evidence type="ECO:0000313" key="12">
    <source>
        <dbReference type="Proteomes" id="UP001345219"/>
    </source>
</evidence>
<reference evidence="11 12" key="1">
    <citation type="journal article" date="2023" name="Hortic Res">
        <title>Pangenome of water caltrop reveals structural variations and asymmetric subgenome divergence after allopolyploidization.</title>
        <authorList>
            <person name="Zhang X."/>
            <person name="Chen Y."/>
            <person name="Wang L."/>
            <person name="Yuan Y."/>
            <person name="Fang M."/>
            <person name="Shi L."/>
            <person name="Lu R."/>
            <person name="Comes H.P."/>
            <person name="Ma Y."/>
            <person name="Chen Y."/>
            <person name="Huang G."/>
            <person name="Zhou Y."/>
            <person name="Zheng Z."/>
            <person name="Qiu Y."/>
        </authorList>
    </citation>
    <scope>NUCLEOTIDE SEQUENCE [LARGE SCALE GENOMIC DNA]</scope>
    <source>
        <tissue evidence="11">Roots</tissue>
    </source>
</reference>
<organism evidence="11 12">
    <name type="scientific">Trapa incisa</name>
    <dbReference type="NCBI Taxonomy" id="236973"/>
    <lineage>
        <taxon>Eukaryota</taxon>
        <taxon>Viridiplantae</taxon>
        <taxon>Streptophyta</taxon>
        <taxon>Embryophyta</taxon>
        <taxon>Tracheophyta</taxon>
        <taxon>Spermatophyta</taxon>
        <taxon>Magnoliopsida</taxon>
        <taxon>eudicotyledons</taxon>
        <taxon>Gunneridae</taxon>
        <taxon>Pentapetalae</taxon>
        <taxon>rosids</taxon>
        <taxon>malvids</taxon>
        <taxon>Myrtales</taxon>
        <taxon>Lythraceae</taxon>
        <taxon>Trapa</taxon>
    </lineage>
</organism>
<dbReference type="PROSITE" id="PS01032">
    <property type="entry name" value="PPM_1"/>
    <property type="match status" value="1"/>
</dbReference>
<evidence type="ECO:0000256" key="2">
    <source>
        <dbReference type="ARBA" id="ARBA00001946"/>
    </source>
</evidence>
<proteinExistence type="inferred from homology"/>
<evidence type="ECO:0000313" key="11">
    <source>
        <dbReference type="EMBL" id="KAK4761992.1"/>
    </source>
</evidence>
<keyword evidence="4" id="KW-0479">Metal-binding</keyword>
<protein>
    <recommendedName>
        <fullName evidence="3">protein-serine/threonine phosphatase</fullName>
        <ecNumber evidence="3">3.1.3.16</ecNumber>
    </recommendedName>
</protein>
<keyword evidence="6" id="KW-0460">Magnesium</keyword>
<keyword evidence="5 9" id="KW-0378">Hydrolase</keyword>
<dbReference type="CDD" id="cd00143">
    <property type="entry name" value="PP2Cc"/>
    <property type="match status" value="1"/>
</dbReference>
<dbReference type="Proteomes" id="UP001345219">
    <property type="component" value="Chromosome 23"/>
</dbReference>